<dbReference type="Pfam" id="PF01019">
    <property type="entry name" value="G_glu_transpept"/>
    <property type="match status" value="1"/>
</dbReference>
<evidence type="ECO:0000313" key="2">
    <source>
        <dbReference type="Proteomes" id="UP000296144"/>
    </source>
</evidence>
<dbReference type="Gene3D" id="1.10.246.130">
    <property type="match status" value="1"/>
</dbReference>
<keyword evidence="2" id="KW-1185">Reference proteome</keyword>
<dbReference type="SUPFAM" id="SSF56235">
    <property type="entry name" value="N-terminal nucleophile aminohydrolases (Ntn hydrolases)"/>
    <property type="match status" value="1"/>
</dbReference>
<name>A0A2P5SVF8_9GAMM</name>
<proteinExistence type="predicted"/>
<dbReference type="AlphaFoldDB" id="A0A2P5SVF8"/>
<sequence length="532" mass="58901">MIYSNTALFGMVVTPHHLASGTAVKILKQGGNAIEAMVAAAATISVVYPHMNGLGGDGFWLILPPQGKPIAIDASGAAGSLVNLDCYYNEQNIPHRGPKSAITVAGTLSGWQEALCISSEFNIQKQSQISLTELLNDAILYANDGFPITHSQFIATKKKITELKIQPGFYTTFLSNGKIPEIGSRFIQPELAKTLHQLADEGLDSFYHGNLAHKLAKQMLYLKMPITLQDLKQHRAHRYTPLSISHSKGDIWNTMPPTQGITSLMILGILDQLDMSNADTVKTIHNIVEATKKAFIIRDKYITDSRYMNENLYSFLNKETFINMANQINDKKASSYQQLRYSDGDTVWMGIIDKNGLAVSFIQSIYHEFGSGIVIPNTGIVWHNRGVAFSLNPTHILALYPGKKPFHTLNPAAARLKNNRVMVYGSMGGDGQPQIQAAIFTRYVVQNLQLQQSITMPRWIFGRTWGEYSHSLKIEKRFDVKTIENLRNLGHQIELLDEFSEAVGHAGAIVRHNNGMLEGASDPRCNGSANGF</sequence>
<dbReference type="Proteomes" id="UP000296144">
    <property type="component" value="Unassembled WGS sequence"/>
</dbReference>
<accession>A0A2P5SVF8</accession>
<dbReference type="RefSeq" id="WP_136130379.1">
    <property type="nucleotide sequence ID" value="NZ_PDKU01000005.1"/>
</dbReference>
<dbReference type="InterPro" id="IPR029055">
    <property type="entry name" value="Ntn_hydrolases_N"/>
</dbReference>
<dbReference type="InterPro" id="IPR043138">
    <property type="entry name" value="GGT_lsub"/>
</dbReference>
<dbReference type="OrthoDB" id="5297205at2"/>
<dbReference type="InterPro" id="IPR052896">
    <property type="entry name" value="GGT-like_enzyme"/>
</dbReference>
<protein>
    <submittedName>
        <fullName evidence="1">Gamma-glutamyltransferase</fullName>
    </submittedName>
</protein>
<organism evidence="1 2">
    <name type="scientific">Candidatus Pantoea edessiphila</name>
    <dbReference type="NCBI Taxonomy" id="2044610"/>
    <lineage>
        <taxon>Bacteria</taxon>
        <taxon>Pseudomonadati</taxon>
        <taxon>Pseudomonadota</taxon>
        <taxon>Gammaproteobacteria</taxon>
        <taxon>Enterobacterales</taxon>
        <taxon>Erwiniaceae</taxon>
        <taxon>Pantoea</taxon>
    </lineage>
</organism>
<evidence type="ECO:0000313" key="1">
    <source>
        <dbReference type="EMBL" id="PPI86314.1"/>
    </source>
</evidence>
<dbReference type="GO" id="GO:0016740">
    <property type="term" value="F:transferase activity"/>
    <property type="evidence" value="ECO:0007669"/>
    <property type="project" value="UniProtKB-KW"/>
</dbReference>
<reference evidence="1 2" key="1">
    <citation type="journal article" date="2018" name="Genome Biol. Evol.">
        <title>Cladogenesis and Genomic Streamlining in Extracellular Endosymbionts of Tropical Stink Bugs.</title>
        <authorList>
            <person name="Otero-Bravo A."/>
            <person name="Goffredi S."/>
            <person name="Sabree Z.L."/>
        </authorList>
    </citation>
    <scope>NUCLEOTIDE SEQUENCE [LARGE SCALE GENOMIC DNA]</scope>
    <source>
        <strain evidence="1 2">SoEL</strain>
    </source>
</reference>
<dbReference type="PANTHER" id="PTHR43881:SF5">
    <property type="entry name" value="GAMMA-GLUTAMYLTRANSPEPTIDASE"/>
    <property type="match status" value="1"/>
</dbReference>
<dbReference type="InterPro" id="IPR043137">
    <property type="entry name" value="GGT_ssub_C"/>
</dbReference>
<keyword evidence="1" id="KW-0808">Transferase</keyword>
<gene>
    <name evidence="1" type="ORF">CRV10_03090</name>
</gene>
<dbReference type="EMBL" id="PDKU01000005">
    <property type="protein sequence ID" value="PPI86314.1"/>
    <property type="molecule type" value="Genomic_DNA"/>
</dbReference>
<dbReference type="PRINTS" id="PR01210">
    <property type="entry name" value="GGTRANSPTASE"/>
</dbReference>
<dbReference type="PANTHER" id="PTHR43881">
    <property type="entry name" value="GAMMA-GLUTAMYLTRANSPEPTIDASE (AFU_ORTHOLOGUE AFUA_4G13580)"/>
    <property type="match status" value="1"/>
</dbReference>
<comment type="caution">
    <text evidence="1">The sequence shown here is derived from an EMBL/GenBank/DDBJ whole genome shotgun (WGS) entry which is preliminary data.</text>
</comment>
<dbReference type="Gene3D" id="3.60.20.40">
    <property type="match status" value="1"/>
</dbReference>